<accession>A0A6I6F4X2</accession>
<keyword evidence="3 7" id="KW-0464">Manganese</keyword>
<dbReference type="UniPathway" id="UPA00541">
    <property type="reaction ID" value="UER00601"/>
</dbReference>
<name>A0A6I6F4X2_9CLOT</name>
<dbReference type="GO" id="GO:0030145">
    <property type="term" value="F:manganese ion binding"/>
    <property type="evidence" value="ECO:0007669"/>
    <property type="project" value="UniProtKB-UniRule"/>
</dbReference>
<sequence>MSNKMNIIEEHYRIAKEKYAALGVDTEAVLKKLDSIPISIHCWQGDDVKGFENPEGELTGGIQATGNYPGAAKSPEQLRSDLEKAFSLIPGAKRLNLHAIYLETNGEKVERDEIEPKHFENWVRWAKAQQIGLDFNPTIFSHPKADDGLTLSHPDEEIRNFWIEHVKRSRKISEYFGKELGTPSIMNVWIPDGFKDVPADKLGPRQRLKDSLDKALEEKIDRKYHIDAVESKVFGIGAESYTVGSHEFYAGYAIANDLALCLDAGHFHPTEVISDKISSVSLFVKDILLHVSRPVRWDSDHVVILDDELMAIAKEIIGNGLTDRVHIGLDFFDASINRIAAWVIGTRNMFKALTIALLQPTETLKNAEVEFDFTTRLAMLEELKSYPWQAVWDYYCYTKDVPVGMEWLKEVKKYEKTVLLNR</sequence>
<dbReference type="PANTHER" id="PTHR30268:SF0">
    <property type="entry name" value="L-RHAMNOSE ISOMERASE"/>
    <property type="match status" value="1"/>
</dbReference>
<keyword evidence="5 7" id="KW-0684">Rhamnose metabolism</keyword>
<dbReference type="FunFam" id="3.20.20.150:FF:000006">
    <property type="entry name" value="L-rhamnose isomerase"/>
    <property type="match status" value="1"/>
</dbReference>
<evidence type="ECO:0000256" key="5">
    <source>
        <dbReference type="ARBA" id="ARBA00023308"/>
    </source>
</evidence>
<keyword evidence="2 7" id="KW-0479">Metal-binding</keyword>
<evidence type="ECO:0000256" key="8">
    <source>
        <dbReference type="NCBIfam" id="TIGR01748"/>
    </source>
</evidence>
<dbReference type="GO" id="GO:0005737">
    <property type="term" value="C:cytoplasm"/>
    <property type="evidence" value="ECO:0007669"/>
    <property type="project" value="UniProtKB-SubCell"/>
</dbReference>
<feature type="binding site" evidence="7">
    <location>
        <position position="298"/>
    </location>
    <ligand>
        <name>Mn(2+)</name>
        <dbReference type="ChEBI" id="CHEBI:29035"/>
    </ligand>
</feature>
<protein>
    <recommendedName>
        <fullName evidence="7 8">L-rhamnose isomerase</fullName>
        <ecNumber evidence="7 8">5.3.1.14</ecNumber>
    </recommendedName>
</protein>
<comment type="catalytic activity">
    <reaction evidence="7">
        <text>L-rhamnopyranose = L-rhamnulose</text>
        <dbReference type="Rhea" id="RHEA:23160"/>
        <dbReference type="ChEBI" id="CHEBI:17897"/>
        <dbReference type="ChEBI" id="CHEBI:62346"/>
        <dbReference type="EC" id="5.3.1.14"/>
    </reaction>
</comment>
<evidence type="ECO:0000256" key="6">
    <source>
        <dbReference type="ARBA" id="ARBA00061402"/>
    </source>
</evidence>
<dbReference type="SUPFAM" id="SSF51658">
    <property type="entry name" value="Xylose isomerase-like"/>
    <property type="match status" value="1"/>
</dbReference>
<dbReference type="EC" id="5.3.1.14" evidence="7 8"/>
<comment type="function">
    <text evidence="7">Catalyzes the interconversion of L-rhamnose and L-rhamnulose.</text>
</comment>
<evidence type="ECO:0000256" key="3">
    <source>
        <dbReference type="ARBA" id="ARBA00023211"/>
    </source>
</evidence>
<evidence type="ECO:0000313" key="9">
    <source>
        <dbReference type="EMBL" id="QGU96244.1"/>
    </source>
</evidence>
<gene>
    <name evidence="7 9" type="primary">rhaA</name>
    <name evidence="9" type="ORF">GOM49_15100</name>
</gene>
<dbReference type="EMBL" id="CP046522">
    <property type="protein sequence ID" value="QGU96244.1"/>
    <property type="molecule type" value="Genomic_DNA"/>
</dbReference>
<comment type="cofactor">
    <cofactor evidence="7">
        <name>Mn(2+)</name>
        <dbReference type="ChEBI" id="CHEBI:29035"/>
    </cofactor>
    <text evidence="7">Binds 1 Mn(2+) ion per subunit.</text>
</comment>
<dbReference type="NCBIfam" id="TIGR01748">
    <property type="entry name" value="rhaA"/>
    <property type="match status" value="1"/>
</dbReference>
<evidence type="ECO:0000256" key="7">
    <source>
        <dbReference type="HAMAP-Rule" id="MF_00541"/>
    </source>
</evidence>
<comment type="pathway">
    <text evidence="7">Carbohydrate degradation; L-rhamnose degradation; glycerone phosphate from L-rhamnose: step 1/3.</text>
</comment>
<evidence type="ECO:0000256" key="4">
    <source>
        <dbReference type="ARBA" id="ARBA00023235"/>
    </source>
</evidence>
<dbReference type="Proteomes" id="UP000422764">
    <property type="component" value="Chromosome"/>
</dbReference>
<dbReference type="HAMAP" id="MF_00541">
    <property type="entry name" value="RhaA"/>
    <property type="match status" value="1"/>
</dbReference>
<comment type="similarity">
    <text evidence="6 7">Belongs to the rhamnose isomerase family.</text>
</comment>
<dbReference type="PANTHER" id="PTHR30268">
    <property type="entry name" value="L-RHAMNOSE ISOMERASE"/>
    <property type="match status" value="1"/>
</dbReference>
<dbReference type="AlphaFoldDB" id="A0A6I6F4X2"/>
<organism evidence="9 10">
    <name type="scientific">Clostridium bovifaecis</name>
    <dbReference type="NCBI Taxonomy" id="2184719"/>
    <lineage>
        <taxon>Bacteria</taxon>
        <taxon>Bacillati</taxon>
        <taxon>Bacillota</taxon>
        <taxon>Clostridia</taxon>
        <taxon>Eubacteriales</taxon>
        <taxon>Clostridiaceae</taxon>
        <taxon>Clostridium</taxon>
    </lineage>
</organism>
<dbReference type="Pfam" id="PF06134">
    <property type="entry name" value="RhaA"/>
    <property type="match status" value="1"/>
</dbReference>
<feature type="binding site" evidence="7">
    <location>
        <position position="300"/>
    </location>
    <ligand>
        <name>Mn(2+)</name>
        <dbReference type="ChEBI" id="CHEBI:29035"/>
    </ligand>
</feature>
<evidence type="ECO:0000256" key="1">
    <source>
        <dbReference type="ARBA" id="ARBA00022490"/>
    </source>
</evidence>
<keyword evidence="1 7" id="KW-0963">Cytoplasm</keyword>
<dbReference type="NCBIfam" id="NF002203">
    <property type="entry name" value="PRK01076.1"/>
    <property type="match status" value="1"/>
</dbReference>
<keyword evidence="4 7" id="KW-0413">Isomerase</keyword>
<keyword evidence="10" id="KW-1185">Reference proteome</keyword>
<evidence type="ECO:0000313" key="10">
    <source>
        <dbReference type="Proteomes" id="UP000422764"/>
    </source>
</evidence>
<dbReference type="GO" id="GO:0008740">
    <property type="term" value="F:L-rhamnose isomerase activity"/>
    <property type="evidence" value="ECO:0007669"/>
    <property type="project" value="UniProtKB-UniRule"/>
</dbReference>
<reference evidence="9 10" key="1">
    <citation type="submission" date="2019-12" db="EMBL/GenBank/DDBJ databases">
        <title>Genome sequenceing of Clostridium bovifaecis.</title>
        <authorList>
            <person name="Yao Y."/>
        </authorList>
    </citation>
    <scope>NUCLEOTIDE SEQUENCE [LARGE SCALE GENOMIC DNA]</scope>
    <source>
        <strain evidence="9 10">BXX</strain>
    </source>
</reference>
<feature type="binding site" evidence="7">
    <location>
        <position position="266"/>
    </location>
    <ligand>
        <name>Mn(2+)</name>
        <dbReference type="ChEBI" id="CHEBI:29035"/>
    </ligand>
</feature>
<evidence type="ECO:0000256" key="2">
    <source>
        <dbReference type="ARBA" id="ARBA00022723"/>
    </source>
</evidence>
<proteinExistence type="inferred from homology"/>
<dbReference type="InterPro" id="IPR036237">
    <property type="entry name" value="Xyl_isomerase-like_sf"/>
</dbReference>
<dbReference type="GO" id="GO:0019324">
    <property type="term" value="P:L-lyxose metabolic process"/>
    <property type="evidence" value="ECO:0007669"/>
    <property type="project" value="TreeGrafter"/>
</dbReference>
<dbReference type="Gene3D" id="3.20.20.150">
    <property type="entry name" value="Divalent-metal-dependent TIM barrel enzymes"/>
    <property type="match status" value="1"/>
</dbReference>
<comment type="subcellular location">
    <subcellularLocation>
        <location evidence="7">Cytoplasm</location>
    </subcellularLocation>
</comment>
<dbReference type="InterPro" id="IPR050337">
    <property type="entry name" value="L-rhamnose_isomerase"/>
</dbReference>
<dbReference type="GO" id="GO:0019301">
    <property type="term" value="P:rhamnose catabolic process"/>
    <property type="evidence" value="ECO:0007669"/>
    <property type="project" value="UniProtKB-UniRule"/>
</dbReference>
<dbReference type="InterPro" id="IPR009308">
    <property type="entry name" value="Rhamnose_isomerase"/>
</dbReference>